<evidence type="ECO:0000256" key="3">
    <source>
        <dbReference type="ARBA" id="ARBA00011918"/>
    </source>
</evidence>
<dbReference type="NCBIfam" id="TIGR00589">
    <property type="entry name" value="ogt"/>
    <property type="match status" value="1"/>
</dbReference>
<dbReference type="InterPro" id="IPR036217">
    <property type="entry name" value="MethylDNA_cys_MeTrfase_DNAb"/>
</dbReference>
<dbReference type="SUPFAM" id="SSF53155">
    <property type="entry name" value="Methylated DNA-protein cysteine methyltransferase domain"/>
    <property type="match status" value="1"/>
</dbReference>
<keyword evidence="7" id="KW-0227">DNA damage</keyword>
<keyword evidence="6" id="KW-0808">Transferase</keyword>
<dbReference type="CDD" id="cd06445">
    <property type="entry name" value="ATase"/>
    <property type="match status" value="1"/>
</dbReference>
<dbReference type="Gene3D" id="1.10.10.10">
    <property type="entry name" value="Winged helix-like DNA-binding domain superfamily/Winged helix DNA-binding domain"/>
    <property type="match status" value="1"/>
</dbReference>
<evidence type="ECO:0000256" key="5">
    <source>
        <dbReference type="ARBA" id="ARBA00022603"/>
    </source>
</evidence>
<keyword evidence="8" id="KW-0234">DNA repair</keyword>
<evidence type="ECO:0000256" key="6">
    <source>
        <dbReference type="ARBA" id="ARBA00022679"/>
    </source>
</evidence>
<dbReference type="EMBL" id="CAVLGL010000013">
    <property type="protein sequence ID" value="CAK1580405.1"/>
    <property type="molecule type" value="Genomic_DNA"/>
</dbReference>
<gene>
    <name evidence="14" type="ORF">PARMNEM_LOCUS2213</name>
</gene>
<keyword evidence="15" id="KW-1185">Reference proteome</keyword>
<evidence type="ECO:0000256" key="4">
    <source>
        <dbReference type="ARBA" id="ARBA00015377"/>
    </source>
</evidence>
<evidence type="ECO:0000256" key="1">
    <source>
        <dbReference type="ARBA" id="ARBA00001286"/>
    </source>
</evidence>
<dbReference type="GO" id="GO:0032259">
    <property type="term" value="P:methylation"/>
    <property type="evidence" value="ECO:0007669"/>
    <property type="project" value="UniProtKB-KW"/>
</dbReference>
<dbReference type="Pfam" id="PF02870">
    <property type="entry name" value="Methyltransf_1N"/>
    <property type="match status" value="1"/>
</dbReference>
<dbReference type="Pfam" id="PF01035">
    <property type="entry name" value="DNA_binding_1"/>
    <property type="match status" value="1"/>
</dbReference>
<comment type="similarity">
    <text evidence="2">Belongs to the MGMT family.</text>
</comment>
<evidence type="ECO:0000256" key="10">
    <source>
        <dbReference type="ARBA" id="ARBA00031621"/>
    </source>
</evidence>
<evidence type="ECO:0000313" key="15">
    <source>
        <dbReference type="Proteomes" id="UP001314205"/>
    </source>
</evidence>
<dbReference type="GO" id="GO:0003908">
    <property type="term" value="F:methylated-DNA-[protein]-cysteine S-methyltransferase activity"/>
    <property type="evidence" value="ECO:0007669"/>
    <property type="project" value="UniProtKB-EC"/>
</dbReference>
<dbReference type="FunFam" id="1.10.10.10:FF:000214">
    <property type="entry name" value="Methylated-DNA--protein-cysteine methyltransferase"/>
    <property type="match status" value="1"/>
</dbReference>
<dbReference type="InterPro" id="IPR008332">
    <property type="entry name" value="MethylG_MeTrfase_N"/>
</dbReference>
<evidence type="ECO:0000256" key="11">
    <source>
        <dbReference type="ARBA" id="ARBA00049348"/>
    </source>
</evidence>
<proteinExistence type="inferred from homology"/>
<evidence type="ECO:0000256" key="7">
    <source>
        <dbReference type="ARBA" id="ARBA00022763"/>
    </source>
</evidence>
<reference evidence="14 15" key="1">
    <citation type="submission" date="2023-11" db="EMBL/GenBank/DDBJ databases">
        <authorList>
            <person name="Hedman E."/>
            <person name="Englund M."/>
            <person name="Stromberg M."/>
            <person name="Nyberg Akerstrom W."/>
            <person name="Nylinder S."/>
            <person name="Jareborg N."/>
            <person name="Kallberg Y."/>
            <person name="Kronander E."/>
        </authorList>
    </citation>
    <scope>NUCLEOTIDE SEQUENCE [LARGE SCALE GENOMIC DNA]</scope>
</reference>
<protein>
    <recommendedName>
        <fullName evidence="4">Methylated-DNA--protein-cysteine methyltransferase</fullName>
        <ecNumber evidence="3">2.1.1.63</ecNumber>
    </recommendedName>
    <alternativeName>
        <fullName evidence="9">6-O-methylguanine-DNA methyltransferase</fullName>
    </alternativeName>
    <alternativeName>
        <fullName evidence="10">O-6-methylguanine-DNA-alkyltransferase</fullName>
    </alternativeName>
</protein>
<comment type="catalytic activity">
    <reaction evidence="1">
        <text>a 4-O-methyl-thymidine in DNA + L-cysteinyl-[protein] = a thymidine in DNA + S-methyl-L-cysteinyl-[protein]</text>
        <dbReference type="Rhea" id="RHEA:53428"/>
        <dbReference type="Rhea" id="RHEA-COMP:10131"/>
        <dbReference type="Rhea" id="RHEA-COMP:10132"/>
        <dbReference type="Rhea" id="RHEA-COMP:13555"/>
        <dbReference type="Rhea" id="RHEA-COMP:13556"/>
        <dbReference type="ChEBI" id="CHEBI:29950"/>
        <dbReference type="ChEBI" id="CHEBI:82612"/>
        <dbReference type="ChEBI" id="CHEBI:137386"/>
        <dbReference type="ChEBI" id="CHEBI:137387"/>
        <dbReference type="EC" id="2.1.1.63"/>
    </reaction>
</comment>
<dbReference type="InterPro" id="IPR036388">
    <property type="entry name" value="WH-like_DNA-bd_sf"/>
</dbReference>
<feature type="domain" description="Methylated-DNA-[protein]-cysteine S-methyltransferase DNA binding" evidence="12">
    <location>
        <begin position="101"/>
        <end position="180"/>
    </location>
</feature>
<dbReference type="Gene3D" id="3.30.160.70">
    <property type="entry name" value="Methylated DNA-protein cysteine methyltransferase domain"/>
    <property type="match status" value="1"/>
</dbReference>
<dbReference type="InterPro" id="IPR036631">
    <property type="entry name" value="MGMT_N_sf"/>
</dbReference>
<name>A0AAV1KDJ7_9NEOP</name>
<comment type="caution">
    <text evidence="14">The sequence shown here is derived from an EMBL/GenBank/DDBJ whole genome shotgun (WGS) entry which is preliminary data.</text>
</comment>
<sequence>MLAKFIEKYSKNSSNNIVYLSIFDSPVGKIIGAADENYLYMVSFEDSKLFEKKLQTLAEEINCYYIEGKNSVLKKFDSELKQYLDGEIKKFTVSIKTIGSDFQKEVWNKLLEIPYGSTHTYGDLAKALGRPANHARAVGAACGANAHLLVIPCHRLVATGSKGGFSSGVDRKEWLIQHEKRFGSV</sequence>
<comment type="catalytic activity">
    <reaction evidence="11">
        <text>a 6-O-methyl-2'-deoxyguanosine in DNA + L-cysteinyl-[protein] = S-methyl-L-cysteinyl-[protein] + a 2'-deoxyguanosine in DNA</text>
        <dbReference type="Rhea" id="RHEA:24000"/>
        <dbReference type="Rhea" id="RHEA-COMP:10131"/>
        <dbReference type="Rhea" id="RHEA-COMP:10132"/>
        <dbReference type="Rhea" id="RHEA-COMP:11367"/>
        <dbReference type="Rhea" id="RHEA-COMP:11368"/>
        <dbReference type="ChEBI" id="CHEBI:29950"/>
        <dbReference type="ChEBI" id="CHEBI:82612"/>
        <dbReference type="ChEBI" id="CHEBI:85445"/>
        <dbReference type="ChEBI" id="CHEBI:85448"/>
        <dbReference type="EC" id="2.1.1.63"/>
    </reaction>
</comment>
<dbReference type="PANTHER" id="PTHR10815">
    <property type="entry name" value="METHYLATED-DNA--PROTEIN-CYSTEINE METHYLTRANSFERASE"/>
    <property type="match status" value="1"/>
</dbReference>
<feature type="domain" description="Methylguanine DNA methyltransferase ribonuclease-like" evidence="13">
    <location>
        <begin position="18"/>
        <end position="95"/>
    </location>
</feature>
<dbReference type="EC" id="2.1.1.63" evidence="3"/>
<evidence type="ECO:0000256" key="2">
    <source>
        <dbReference type="ARBA" id="ARBA00008711"/>
    </source>
</evidence>
<evidence type="ECO:0000256" key="8">
    <source>
        <dbReference type="ARBA" id="ARBA00023204"/>
    </source>
</evidence>
<evidence type="ECO:0000259" key="12">
    <source>
        <dbReference type="Pfam" id="PF01035"/>
    </source>
</evidence>
<evidence type="ECO:0000313" key="14">
    <source>
        <dbReference type="EMBL" id="CAK1580405.1"/>
    </source>
</evidence>
<dbReference type="PROSITE" id="PS00374">
    <property type="entry name" value="MGMT"/>
    <property type="match status" value="1"/>
</dbReference>
<dbReference type="PANTHER" id="PTHR10815:SF13">
    <property type="entry name" value="METHYLATED-DNA--PROTEIN-CYSTEINE METHYLTRANSFERASE"/>
    <property type="match status" value="1"/>
</dbReference>
<organism evidence="14 15">
    <name type="scientific">Parnassius mnemosyne</name>
    <name type="common">clouded apollo</name>
    <dbReference type="NCBI Taxonomy" id="213953"/>
    <lineage>
        <taxon>Eukaryota</taxon>
        <taxon>Metazoa</taxon>
        <taxon>Ecdysozoa</taxon>
        <taxon>Arthropoda</taxon>
        <taxon>Hexapoda</taxon>
        <taxon>Insecta</taxon>
        <taxon>Pterygota</taxon>
        <taxon>Neoptera</taxon>
        <taxon>Endopterygota</taxon>
        <taxon>Lepidoptera</taxon>
        <taxon>Glossata</taxon>
        <taxon>Ditrysia</taxon>
        <taxon>Papilionoidea</taxon>
        <taxon>Papilionidae</taxon>
        <taxon>Parnassiinae</taxon>
        <taxon>Parnassini</taxon>
        <taxon>Parnassius</taxon>
        <taxon>Driopa</taxon>
    </lineage>
</organism>
<dbReference type="InterPro" id="IPR014048">
    <property type="entry name" value="MethylDNA_cys_MeTrfase_DNA-bd"/>
</dbReference>
<accession>A0AAV1KDJ7</accession>
<dbReference type="SUPFAM" id="SSF46767">
    <property type="entry name" value="Methylated DNA-protein cysteine methyltransferase, C-terminal domain"/>
    <property type="match status" value="1"/>
</dbReference>
<dbReference type="GO" id="GO:0006281">
    <property type="term" value="P:DNA repair"/>
    <property type="evidence" value="ECO:0007669"/>
    <property type="project" value="UniProtKB-KW"/>
</dbReference>
<keyword evidence="5" id="KW-0489">Methyltransferase</keyword>
<dbReference type="Proteomes" id="UP001314205">
    <property type="component" value="Unassembled WGS sequence"/>
</dbReference>
<evidence type="ECO:0000256" key="9">
    <source>
        <dbReference type="ARBA" id="ARBA00030795"/>
    </source>
</evidence>
<dbReference type="AlphaFoldDB" id="A0AAV1KDJ7"/>
<dbReference type="InterPro" id="IPR001497">
    <property type="entry name" value="MethylDNA_cys_MeTrfase_AS"/>
</dbReference>
<evidence type="ECO:0000259" key="13">
    <source>
        <dbReference type="Pfam" id="PF02870"/>
    </source>
</evidence>